<feature type="transmembrane region" description="Helical" evidence="8">
    <location>
        <begin position="116"/>
        <end position="134"/>
    </location>
</feature>
<feature type="domain" description="ABC transmembrane type-1" evidence="9">
    <location>
        <begin position="74"/>
        <end position="263"/>
    </location>
</feature>
<keyword evidence="4" id="KW-0997">Cell inner membrane</keyword>
<dbReference type="PANTHER" id="PTHR43386">
    <property type="entry name" value="OLIGOPEPTIDE TRANSPORT SYSTEM PERMEASE PROTEIN APPC"/>
    <property type="match status" value="1"/>
</dbReference>
<keyword evidence="5 8" id="KW-0812">Transmembrane</keyword>
<evidence type="ECO:0000256" key="3">
    <source>
        <dbReference type="ARBA" id="ARBA00022475"/>
    </source>
</evidence>
<evidence type="ECO:0000259" key="9">
    <source>
        <dbReference type="PROSITE" id="PS50928"/>
    </source>
</evidence>
<dbReference type="PANTHER" id="PTHR43386:SF25">
    <property type="entry name" value="PEPTIDE ABC TRANSPORTER PERMEASE PROTEIN"/>
    <property type="match status" value="1"/>
</dbReference>
<dbReference type="STRING" id="1109412.BN1221_00591"/>
<feature type="transmembrane region" description="Helical" evidence="8">
    <location>
        <begin position="78"/>
        <end position="104"/>
    </location>
</feature>
<sequence length="277" mass="29795">MPDLIKQLLRSPQGATGSLILLLALLMVCGGKHLAPYDPESLSLLARYQAPSLQHWFGTDQLGRDIFSRVMSGARATILLSLLATSLAMLIGSAIGTTSAYLGGRIDEAIMRTMDAIMSIPSLLFALLIVSTLGQSSLNAVLAITIAFIPGMVRIARSVSLSVRQQDYINAAIARGENTGYIIVREMLPNIIAPIIVEATIRVAFAIMLFATLSFLGLGAQPPEPEWGLMVSEARAYFFNAPWMMLIPGLAIAIVAIGFNLLGDGLRDVLNPRSRRS</sequence>
<protein>
    <submittedName>
        <fullName evidence="10">Dipeptide transport system permease protein DppC (TC 3.A.1.5.2)</fullName>
    </submittedName>
</protein>
<gene>
    <name evidence="10" type="ORF">BN1221_00591</name>
</gene>
<dbReference type="Pfam" id="PF00528">
    <property type="entry name" value="BPD_transp_1"/>
    <property type="match status" value="1"/>
</dbReference>
<dbReference type="PROSITE" id="PS50928">
    <property type="entry name" value="ABC_TM1"/>
    <property type="match status" value="1"/>
</dbReference>
<keyword evidence="11" id="KW-1185">Reference proteome</keyword>
<comment type="similarity">
    <text evidence="8">Belongs to the binding-protein-dependent transport system permease family.</text>
</comment>
<keyword evidence="6 8" id="KW-1133">Transmembrane helix</keyword>
<evidence type="ECO:0000256" key="1">
    <source>
        <dbReference type="ARBA" id="ARBA00004429"/>
    </source>
</evidence>
<keyword evidence="7 8" id="KW-0472">Membrane</keyword>
<evidence type="ECO:0000256" key="6">
    <source>
        <dbReference type="ARBA" id="ARBA00022989"/>
    </source>
</evidence>
<dbReference type="InterPro" id="IPR035906">
    <property type="entry name" value="MetI-like_sf"/>
</dbReference>
<dbReference type="InterPro" id="IPR000515">
    <property type="entry name" value="MetI-like"/>
</dbReference>
<dbReference type="GO" id="GO:0005886">
    <property type="term" value="C:plasma membrane"/>
    <property type="evidence" value="ECO:0007669"/>
    <property type="project" value="UniProtKB-SubCell"/>
</dbReference>
<name>A0A0G4JQI8_9GAMM</name>
<accession>A0A0G4JQI8</accession>
<evidence type="ECO:0000256" key="2">
    <source>
        <dbReference type="ARBA" id="ARBA00022448"/>
    </source>
</evidence>
<dbReference type="OrthoDB" id="9805884at2"/>
<dbReference type="EMBL" id="CGIG01000001">
    <property type="protein sequence ID" value="CPR14184.1"/>
    <property type="molecule type" value="Genomic_DNA"/>
</dbReference>
<comment type="subcellular location">
    <subcellularLocation>
        <location evidence="1">Cell inner membrane</location>
        <topology evidence="1">Multi-pass membrane protein</topology>
    </subcellularLocation>
    <subcellularLocation>
        <location evidence="8">Cell membrane</location>
        <topology evidence="8">Multi-pass membrane protein</topology>
    </subcellularLocation>
</comment>
<dbReference type="SUPFAM" id="SSF161098">
    <property type="entry name" value="MetI-like"/>
    <property type="match status" value="1"/>
</dbReference>
<evidence type="ECO:0000256" key="8">
    <source>
        <dbReference type="RuleBase" id="RU363032"/>
    </source>
</evidence>
<dbReference type="Proteomes" id="UP000044377">
    <property type="component" value="Unassembled WGS sequence"/>
</dbReference>
<proteinExistence type="inferred from homology"/>
<evidence type="ECO:0000256" key="5">
    <source>
        <dbReference type="ARBA" id="ARBA00022692"/>
    </source>
</evidence>
<evidence type="ECO:0000313" key="10">
    <source>
        <dbReference type="EMBL" id="CPR14184.1"/>
    </source>
</evidence>
<dbReference type="GO" id="GO:0055085">
    <property type="term" value="P:transmembrane transport"/>
    <property type="evidence" value="ECO:0007669"/>
    <property type="project" value="InterPro"/>
</dbReference>
<evidence type="ECO:0000256" key="4">
    <source>
        <dbReference type="ARBA" id="ARBA00022519"/>
    </source>
</evidence>
<dbReference type="CDD" id="cd06261">
    <property type="entry name" value="TM_PBP2"/>
    <property type="match status" value="1"/>
</dbReference>
<evidence type="ECO:0000256" key="7">
    <source>
        <dbReference type="ARBA" id="ARBA00023136"/>
    </source>
</evidence>
<organism evidence="10 11">
    <name type="scientific">Brenneria goodwinii</name>
    <dbReference type="NCBI Taxonomy" id="1109412"/>
    <lineage>
        <taxon>Bacteria</taxon>
        <taxon>Pseudomonadati</taxon>
        <taxon>Pseudomonadota</taxon>
        <taxon>Gammaproteobacteria</taxon>
        <taxon>Enterobacterales</taxon>
        <taxon>Pectobacteriaceae</taxon>
        <taxon>Brenneria</taxon>
    </lineage>
</organism>
<feature type="transmembrane region" description="Helical" evidence="8">
    <location>
        <begin position="241"/>
        <end position="263"/>
    </location>
</feature>
<evidence type="ECO:0000313" key="11">
    <source>
        <dbReference type="Proteomes" id="UP000044377"/>
    </source>
</evidence>
<dbReference type="Gene3D" id="1.10.3720.10">
    <property type="entry name" value="MetI-like"/>
    <property type="match status" value="1"/>
</dbReference>
<keyword evidence="2 8" id="KW-0813">Transport</keyword>
<dbReference type="AlphaFoldDB" id="A0A0G4JQI8"/>
<dbReference type="InterPro" id="IPR050366">
    <property type="entry name" value="BP-dependent_transpt_permease"/>
</dbReference>
<feature type="transmembrane region" description="Helical" evidence="8">
    <location>
        <begin position="195"/>
        <end position="221"/>
    </location>
</feature>
<keyword evidence="3" id="KW-1003">Cell membrane</keyword>
<reference evidence="11" key="1">
    <citation type="submission" date="2015-01" db="EMBL/GenBank/DDBJ databases">
        <authorList>
            <person name="Paterson Steve"/>
        </authorList>
    </citation>
    <scope>NUCLEOTIDE SEQUENCE [LARGE SCALE GENOMIC DNA]</scope>
    <source>
        <strain evidence="11">OBR1</strain>
    </source>
</reference>
<dbReference type="RefSeq" id="WP_048636047.1">
    <property type="nucleotide sequence ID" value="NZ_CGIG01000001.1"/>
</dbReference>